<reference evidence="2" key="1">
    <citation type="journal article" date="2022" name="bioRxiv">
        <title>Sequencing and chromosome-scale assembly of the giantPleurodeles waltlgenome.</title>
        <authorList>
            <person name="Brown T."/>
            <person name="Elewa A."/>
            <person name="Iarovenko S."/>
            <person name="Subramanian E."/>
            <person name="Araus A.J."/>
            <person name="Petzold A."/>
            <person name="Susuki M."/>
            <person name="Suzuki K.-i.T."/>
            <person name="Hayashi T."/>
            <person name="Toyoda A."/>
            <person name="Oliveira C."/>
            <person name="Osipova E."/>
            <person name="Leigh N.D."/>
            <person name="Simon A."/>
            <person name="Yun M.H."/>
        </authorList>
    </citation>
    <scope>NUCLEOTIDE SEQUENCE</scope>
    <source>
        <strain evidence="2">20211129_DDA</strain>
        <tissue evidence="2">Liver</tissue>
    </source>
</reference>
<evidence type="ECO:0000313" key="2">
    <source>
        <dbReference type="EMBL" id="KAJ1164382.1"/>
    </source>
</evidence>
<comment type="caution">
    <text evidence="2">The sequence shown here is derived from an EMBL/GenBank/DDBJ whole genome shotgun (WGS) entry which is preliminary data.</text>
</comment>
<feature type="region of interest" description="Disordered" evidence="1">
    <location>
        <begin position="1"/>
        <end position="106"/>
    </location>
</feature>
<keyword evidence="3" id="KW-1185">Reference proteome</keyword>
<dbReference type="EMBL" id="JANPWB010000008">
    <property type="protein sequence ID" value="KAJ1164382.1"/>
    <property type="molecule type" value="Genomic_DNA"/>
</dbReference>
<gene>
    <name evidence="2" type="ORF">NDU88_004822</name>
</gene>
<protein>
    <submittedName>
        <fullName evidence="2">Uncharacterized protein</fullName>
    </submittedName>
</protein>
<dbReference type="Proteomes" id="UP001066276">
    <property type="component" value="Chromosome 4_2"/>
</dbReference>
<evidence type="ECO:0000313" key="3">
    <source>
        <dbReference type="Proteomes" id="UP001066276"/>
    </source>
</evidence>
<accession>A0AAV7SJW1</accession>
<feature type="compositionally biased region" description="Basic and acidic residues" evidence="1">
    <location>
        <begin position="62"/>
        <end position="82"/>
    </location>
</feature>
<feature type="compositionally biased region" description="Basic and acidic residues" evidence="1">
    <location>
        <begin position="22"/>
        <end position="34"/>
    </location>
</feature>
<sequence>MKRTARIGRTLAQKTRKPLFGRVDRRRNSERRSPVENPKTAGPGEPMNEPPRFRRSVAAPGTEERNGERKEREVGAGRKEEGVGISGEGGNGHCTGSTDTKGREEG</sequence>
<feature type="compositionally biased region" description="Gly residues" evidence="1">
    <location>
        <begin position="84"/>
        <end position="93"/>
    </location>
</feature>
<proteinExistence type="predicted"/>
<organism evidence="2 3">
    <name type="scientific">Pleurodeles waltl</name>
    <name type="common">Iberian ribbed newt</name>
    <dbReference type="NCBI Taxonomy" id="8319"/>
    <lineage>
        <taxon>Eukaryota</taxon>
        <taxon>Metazoa</taxon>
        <taxon>Chordata</taxon>
        <taxon>Craniata</taxon>
        <taxon>Vertebrata</taxon>
        <taxon>Euteleostomi</taxon>
        <taxon>Amphibia</taxon>
        <taxon>Batrachia</taxon>
        <taxon>Caudata</taxon>
        <taxon>Salamandroidea</taxon>
        <taxon>Salamandridae</taxon>
        <taxon>Pleurodelinae</taxon>
        <taxon>Pleurodeles</taxon>
    </lineage>
</organism>
<evidence type="ECO:0000256" key="1">
    <source>
        <dbReference type="SAM" id="MobiDB-lite"/>
    </source>
</evidence>
<name>A0AAV7SJW1_PLEWA</name>
<dbReference type="AlphaFoldDB" id="A0AAV7SJW1"/>